<organism evidence="7 8">
    <name type="scientific">Nonomuraea africana</name>
    <dbReference type="NCBI Taxonomy" id="46171"/>
    <lineage>
        <taxon>Bacteria</taxon>
        <taxon>Bacillati</taxon>
        <taxon>Actinomycetota</taxon>
        <taxon>Actinomycetes</taxon>
        <taxon>Streptosporangiales</taxon>
        <taxon>Streptosporangiaceae</taxon>
        <taxon>Nonomuraea</taxon>
    </lineage>
</organism>
<dbReference type="PROSITE" id="PS51819">
    <property type="entry name" value="VOC"/>
    <property type="match status" value="2"/>
</dbReference>
<evidence type="ECO:0000256" key="5">
    <source>
        <dbReference type="ARBA" id="ARBA00023004"/>
    </source>
</evidence>
<dbReference type="InterPro" id="IPR004360">
    <property type="entry name" value="Glyas_Fos-R_dOase_dom"/>
</dbReference>
<dbReference type="InterPro" id="IPR005956">
    <property type="entry name" value="4OHPhenylPyrv_dOase"/>
</dbReference>
<keyword evidence="8" id="KW-1185">Reference proteome</keyword>
<dbReference type="PIRSF" id="PIRSF009283">
    <property type="entry name" value="HPP_dOase"/>
    <property type="match status" value="1"/>
</dbReference>
<evidence type="ECO:0000256" key="2">
    <source>
        <dbReference type="ARBA" id="ARBA00005877"/>
    </source>
</evidence>
<dbReference type="EC" id="1.13.11.46" evidence="7"/>
<evidence type="ECO:0000313" key="7">
    <source>
        <dbReference type="EMBL" id="MBE1560482.1"/>
    </source>
</evidence>
<dbReference type="Pfam" id="PF00903">
    <property type="entry name" value="Glyoxalase"/>
    <property type="match status" value="1"/>
</dbReference>
<proteinExistence type="inferred from homology"/>
<comment type="similarity">
    <text evidence="2">Belongs to the 4HPPD family.</text>
</comment>
<evidence type="ECO:0000256" key="4">
    <source>
        <dbReference type="ARBA" id="ARBA00022737"/>
    </source>
</evidence>
<gene>
    <name evidence="7" type="ORF">H4W81_003261</name>
</gene>
<dbReference type="RefSeq" id="WP_192775551.1">
    <property type="nucleotide sequence ID" value="NZ_BAAASY010000040.1"/>
</dbReference>
<comment type="cofactor">
    <cofactor evidence="1">
        <name>Fe cation</name>
        <dbReference type="ChEBI" id="CHEBI:24875"/>
    </cofactor>
</comment>
<feature type="domain" description="VOC" evidence="6">
    <location>
        <begin position="5"/>
        <end position="128"/>
    </location>
</feature>
<dbReference type="NCBIfam" id="TIGR01263">
    <property type="entry name" value="4HPPD"/>
    <property type="match status" value="1"/>
</dbReference>
<dbReference type="CDD" id="cd08342">
    <property type="entry name" value="HPPD_N_like"/>
    <property type="match status" value="1"/>
</dbReference>
<comment type="caution">
    <text evidence="7">The sequence shown here is derived from an EMBL/GenBank/DDBJ whole genome shotgun (WGS) entry which is preliminary data.</text>
</comment>
<evidence type="ECO:0000256" key="1">
    <source>
        <dbReference type="ARBA" id="ARBA00001962"/>
    </source>
</evidence>
<feature type="domain" description="VOC" evidence="6">
    <location>
        <begin position="141"/>
        <end position="292"/>
    </location>
</feature>
<dbReference type="Gene3D" id="3.10.180.10">
    <property type="entry name" value="2,3-Dihydroxybiphenyl 1,2-Dioxygenase, domain 1"/>
    <property type="match status" value="2"/>
</dbReference>
<evidence type="ECO:0000313" key="8">
    <source>
        <dbReference type="Proteomes" id="UP000661607"/>
    </source>
</evidence>
<accession>A0ABR9KEQ2</accession>
<keyword evidence="3" id="KW-0479">Metal-binding</keyword>
<dbReference type="InterPro" id="IPR029068">
    <property type="entry name" value="Glyas_Bleomycin-R_OHBP_Dase"/>
</dbReference>
<keyword evidence="5" id="KW-0408">Iron</keyword>
<dbReference type="SUPFAM" id="SSF54593">
    <property type="entry name" value="Glyoxalase/Bleomycin resistance protein/Dihydroxybiphenyl dioxygenase"/>
    <property type="match status" value="1"/>
</dbReference>
<reference evidence="7 8" key="1">
    <citation type="submission" date="2020-10" db="EMBL/GenBank/DDBJ databases">
        <title>Sequencing the genomes of 1000 actinobacteria strains.</title>
        <authorList>
            <person name="Klenk H.-P."/>
        </authorList>
    </citation>
    <scope>NUCLEOTIDE SEQUENCE [LARGE SCALE GENOMIC DNA]</scope>
    <source>
        <strain evidence="7 8">DSM 43748</strain>
    </source>
</reference>
<sequence length="337" mass="36539">MTPHGIDHLELFTGEPARLTAYLRDGLGFAEHADVPFPAEDRTSVLLTQGQIELVVSAPRQPGRAAAFVARHGEGVADVALRVADAAAAFDSAVARGARPVREPITFGQTVIGVVGGPGDIVHSLVERPGREPSKAGPLRLVDHVAMCLPAGMLAPSTRFYRDVFGFDTIFEEKIEIGDQGMDSKVVQSPSGGITFTLIEPDIARAPGQIDAFLDRHGGAGVQHVALMTEDIVSSVAELEARDVEFLTAPLRYYDTLAARVTTMTDRIQVLRERNVLVDRDHWGVLLQIFTKPVHPSGAFFFELIERRQARTFGSGNVRALYEAVEQERRASLAASP</sequence>
<dbReference type="InterPro" id="IPR041736">
    <property type="entry name" value="4OHPhenylPyrv_dOase_N"/>
</dbReference>
<dbReference type="PANTHER" id="PTHR11959:SF1">
    <property type="entry name" value="4-HYDROXYPHENYLPYRUVATE DIOXYGENASE"/>
    <property type="match status" value="1"/>
</dbReference>
<dbReference type="InterPro" id="IPR037523">
    <property type="entry name" value="VOC_core"/>
</dbReference>
<name>A0ABR9KEQ2_9ACTN</name>
<dbReference type="Pfam" id="PF14696">
    <property type="entry name" value="Glyoxalase_5"/>
    <property type="match status" value="1"/>
</dbReference>
<dbReference type="Proteomes" id="UP000661607">
    <property type="component" value="Unassembled WGS sequence"/>
</dbReference>
<keyword evidence="7" id="KW-0560">Oxidoreductase</keyword>
<evidence type="ECO:0000259" key="6">
    <source>
        <dbReference type="PROSITE" id="PS51819"/>
    </source>
</evidence>
<evidence type="ECO:0000256" key="3">
    <source>
        <dbReference type="ARBA" id="ARBA00022723"/>
    </source>
</evidence>
<protein>
    <submittedName>
        <fullName evidence="7">4-hydroxymandelate synthase</fullName>
        <ecNumber evidence="7">1.13.11.46</ecNumber>
    </submittedName>
</protein>
<dbReference type="EMBL" id="JADBEF010000001">
    <property type="protein sequence ID" value="MBE1560482.1"/>
    <property type="molecule type" value="Genomic_DNA"/>
</dbReference>
<dbReference type="PANTHER" id="PTHR11959">
    <property type="entry name" value="4-HYDROXYPHENYLPYRUVATE DIOXYGENASE"/>
    <property type="match status" value="1"/>
</dbReference>
<dbReference type="CDD" id="cd07250">
    <property type="entry name" value="HPPD_C_like"/>
    <property type="match status" value="1"/>
</dbReference>
<dbReference type="InterPro" id="IPR041735">
    <property type="entry name" value="4OHPhenylPyrv_dOase_C"/>
</dbReference>
<dbReference type="GO" id="GO:0050585">
    <property type="term" value="F:4-hydroxymandelate synthase activity"/>
    <property type="evidence" value="ECO:0007669"/>
    <property type="project" value="UniProtKB-EC"/>
</dbReference>
<keyword evidence="4" id="KW-0677">Repeat</keyword>